<evidence type="ECO:0000313" key="6">
    <source>
        <dbReference type="EMBL" id="MFC4525470.1"/>
    </source>
</evidence>
<keyword evidence="4" id="KW-0804">Transcription</keyword>
<organism evidence="6 7">
    <name type="scientific">Dyella halodurans</name>
    <dbReference type="NCBI Taxonomy" id="1920171"/>
    <lineage>
        <taxon>Bacteria</taxon>
        <taxon>Pseudomonadati</taxon>
        <taxon>Pseudomonadota</taxon>
        <taxon>Gammaproteobacteria</taxon>
        <taxon>Lysobacterales</taxon>
        <taxon>Rhodanobacteraceae</taxon>
        <taxon>Dyella</taxon>
    </lineage>
</organism>
<dbReference type="PANTHER" id="PTHR30126">
    <property type="entry name" value="HTH-TYPE TRANSCRIPTIONAL REGULATOR"/>
    <property type="match status" value="1"/>
</dbReference>
<evidence type="ECO:0000256" key="2">
    <source>
        <dbReference type="ARBA" id="ARBA00023015"/>
    </source>
</evidence>
<dbReference type="Pfam" id="PF00126">
    <property type="entry name" value="HTH_1"/>
    <property type="match status" value="1"/>
</dbReference>
<protein>
    <submittedName>
        <fullName evidence="6">LysR family transcriptional regulator</fullName>
    </submittedName>
</protein>
<keyword evidence="2" id="KW-0805">Transcription regulation</keyword>
<evidence type="ECO:0000313" key="7">
    <source>
        <dbReference type="Proteomes" id="UP001595961"/>
    </source>
</evidence>
<dbReference type="InterPro" id="IPR036390">
    <property type="entry name" value="WH_DNA-bd_sf"/>
</dbReference>
<dbReference type="Pfam" id="PF03466">
    <property type="entry name" value="LysR_substrate"/>
    <property type="match status" value="1"/>
</dbReference>
<feature type="domain" description="HTH lysR-type" evidence="5">
    <location>
        <begin position="4"/>
        <end position="61"/>
    </location>
</feature>
<evidence type="ECO:0000256" key="1">
    <source>
        <dbReference type="ARBA" id="ARBA00009437"/>
    </source>
</evidence>
<dbReference type="Gene3D" id="1.10.10.10">
    <property type="entry name" value="Winged helix-like DNA-binding domain superfamily/Winged helix DNA-binding domain"/>
    <property type="match status" value="1"/>
</dbReference>
<dbReference type="InterPro" id="IPR000847">
    <property type="entry name" value="LysR_HTH_N"/>
</dbReference>
<evidence type="ECO:0000256" key="4">
    <source>
        <dbReference type="ARBA" id="ARBA00023163"/>
    </source>
</evidence>
<sequence>MINISPRQLEVFVQIARLGSVRAAAEALHLTQPAASMALAEMERQLDAPVFARERGRLRLNTRGRELLPLAQELLERYAEFGRIGSDSAQALGGELRVGASNTVGNYRVGELLGDFVRAHPHVSVRLRVSNTAEIAAAMLDHALELGCVEGPVAHPSLEVRPWRDDALVVCVSPDHPLARKRRLQPDDFAGARWVLREPGSATRSLSERALSSLPMGETVLELDQTEAIKQAVIAGLGIACLPEVAVTDAVMSGRLKTLKTPFLDLQRKLSLLLHRQRYRGALIEAFLHGAFGGRG</sequence>
<comment type="similarity">
    <text evidence="1">Belongs to the LysR transcriptional regulatory family.</text>
</comment>
<evidence type="ECO:0000256" key="3">
    <source>
        <dbReference type="ARBA" id="ARBA00023125"/>
    </source>
</evidence>
<dbReference type="PROSITE" id="PS50931">
    <property type="entry name" value="HTH_LYSR"/>
    <property type="match status" value="1"/>
</dbReference>
<dbReference type="Gene3D" id="3.40.190.290">
    <property type="match status" value="1"/>
</dbReference>
<name>A0ABV9BXJ2_9GAMM</name>
<proteinExistence type="inferred from homology"/>
<dbReference type="InterPro" id="IPR005119">
    <property type="entry name" value="LysR_subst-bd"/>
</dbReference>
<gene>
    <name evidence="6" type="ORF">ACFO5W_02360</name>
</gene>
<comment type="caution">
    <text evidence="6">The sequence shown here is derived from an EMBL/GenBank/DDBJ whole genome shotgun (WGS) entry which is preliminary data.</text>
</comment>
<evidence type="ECO:0000259" key="5">
    <source>
        <dbReference type="PROSITE" id="PS50931"/>
    </source>
</evidence>
<dbReference type="SUPFAM" id="SSF53850">
    <property type="entry name" value="Periplasmic binding protein-like II"/>
    <property type="match status" value="1"/>
</dbReference>
<dbReference type="CDD" id="cd08420">
    <property type="entry name" value="PBP2_CysL_like"/>
    <property type="match status" value="1"/>
</dbReference>
<dbReference type="InterPro" id="IPR036388">
    <property type="entry name" value="WH-like_DNA-bd_sf"/>
</dbReference>
<dbReference type="SUPFAM" id="SSF46785">
    <property type="entry name" value="Winged helix' DNA-binding domain"/>
    <property type="match status" value="1"/>
</dbReference>
<dbReference type="EMBL" id="JBHSGA010000003">
    <property type="protein sequence ID" value="MFC4525470.1"/>
    <property type="molecule type" value="Genomic_DNA"/>
</dbReference>
<keyword evidence="3" id="KW-0238">DNA-binding</keyword>
<keyword evidence="7" id="KW-1185">Reference proteome</keyword>
<dbReference type="PRINTS" id="PR00039">
    <property type="entry name" value="HTHLYSR"/>
</dbReference>
<accession>A0ABV9BXJ2</accession>
<dbReference type="PANTHER" id="PTHR30126:SF94">
    <property type="entry name" value="LYSR FAMILY TRANSCRIPTIONAL REGULATOR"/>
    <property type="match status" value="1"/>
</dbReference>
<dbReference type="Proteomes" id="UP001595961">
    <property type="component" value="Unassembled WGS sequence"/>
</dbReference>
<dbReference type="RefSeq" id="WP_266149488.1">
    <property type="nucleotide sequence ID" value="NZ_CP064028.1"/>
</dbReference>
<reference evidence="7" key="1">
    <citation type="journal article" date="2019" name="Int. J. Syst. Evol. Microbiol.">
        <title>The Global Catalogue of Microorganisms (GCM) 10K type strain sequencing project: providing services to taxonomists for standard genome sequencing and annotation.</title>
        <authorList>
            <consortium name="The Broad Institute Genomics Platform"/>
            <consortium name="The Broad Institute Genome Sequencing Center for Infectious Disease"/>
            <person name="Wu L."/>
            <person name="Ma J."/>
        </authorList>
    </citation>
    <scope>NUCLEOTIDE SEQUENCE [LARGE SCALE GENOMIC DNA]</scope>
    <source>
        <strain evidence="7">CCM 4481</strain>
    </source>
</reference>